<dbReference type="AlphaFoldDB" id="B9TAP2"/>
<feature type="region of interest" description="Disordered" evidence="1">
    <location>
        <begin position="41"/>
        <end position="63"/>
    </location>
</feature>
<evidence type="ECO:0000256" key="1">
    <source>
        <dbReference type="SAM" id="MobiDB-lite"/>
    </source>
</evidence>
<dbReference type="Proteomes" id="UP000008311">
    <property type="component" value="Unassembled WGS sequence"/>
</dbReference>
<dbReference type="EMBL" id="EQ975882">
    <property type="protein sequence ID" value="EEF27072.1"/>
    <property type="molecule type" value="Genomic_DNA"/>
</dbReference>
<gene>
    <name evidence="2" type="ORF">RCOM_2145570</name>
</gene>
<sequence>MLLPASDAARDRLSFKPLSFGSDKSSPFGRFAQVRWSSRSVGFPNVKSCSGLRKEHRPSTLNE</sequence>
<dbReference type="InParanoid" id="B9TAP2"/>
<evidence type="ECO:0000313" key="3">
    <source>
        <dbReference type="Proteomes" id="UP000008311"/>
    </source>
</evidence>
<organism evidence="2 3">
    <name type="scientific">Ricinus communis</name>
    <name type="common">Castor bean</name>
    <dbReference type="NCBI Taxonomy" id="3988"/>
    <lineage>
        <taxon>Eukaryota</taxon>
        <taxon>Viridiplantae</taxon>
        <taxon>Streptophyta</taxon>
        <taxon>Embryophyta</taxon>
        <taxon>Tracheophyta</taxon>
        <taxon>Spermatophyta</taxon>
        <taxon>Magnoliopsida</taxon>
        <taxon>eudicotyledons</taxon>
        <taxon>Gunneridae</taxon>
        <taxon>Pentapetalae</taxon>
        <taxon>rosids</taxon>
        <taxon>fabids</taxon>
        <taxon>Malpighiales</taxon>
        <taxon>Euphorbiaceae</taxon>
        <taxon>Acalyphoideae</taxon>
        <taxon>Acalypheae</taxon>
        <taxon>Ricinus</taxon>
    </lineage>
</organism>
<reference evidence="3" key="1">
    <citation type="journal article" date="2010" name="Nat. Biotechnol.">
        <title>Draft genome sequence of the oilseed species Ricinus communis.</title>
        <authorList>
            <person name="Chan A.P."/>
            <person name="Crabtree J."/>
            <person name="Zhao Q."/>
            <person name="Lorenzi H."/>
            <person name="Orvis J."/>
            <person name="Puiu D."/>
            <person name="Melake-Berhan A."/>
            <person name="Jones K.M."/>
            <person name="Redman J."/>
            <person name="Chen G."/>
            <person name="Cahoon E.B."/>
            <person name="Gedil M."/>
            <person name="Stanke M."/>
            <person name="Haas B.J."/>
            <person name="Wortman J.R."/>
            <person name="Fraser-Liggett C.M."/>
            <person name="Ravel J."/>
            <person name="Rabinowicz P.D."/>
        </authorList>
    </citation>
    <scope>NUCLEOTIDE SEQUENCE [LARGE SCALE GENOMIC DNA]</scope>
    <source>
        <strain evidence="3">cv. Hale</strain>
    </source>
</reference>
<evidence type="ECO:0000313" key="2">
    <source>
        <dbReference type="EMBL" id="EEF27072.1"/>
    </source>
</evidence>
<accession>B9TAP2</accession>
<protein>
    <submittedName>
        <fullName evidence="2">Uncharacterized protein</fullName>
    </submittedName>
</protein>
<name>B9TAP2_RICCO</name>
<proteinExistence type="predicted"/>
<keyword evidence="3" id="KW-1185">Reference proteome</keyword>